<dbReference type="PANTHER" id="PTHR43802">
    <property type="entry name" value="ENOYL-COA HYDRATASE"/>
    <property type="match status" value="1"/>
</dbReference>
<dbReference type="EMBL" id="UINC01128634">
    <property type="protein sequence ID" value="SVD08519.1"/>
    <property type="molecule type" value="Genomic_DNA"/>
</dbReference>
<accession>A0A382SF77</accession>
<dbReference type="PANTHER" id="PTHR43802:SF1">
    <property type="entry name" value="IP11341P-RELATED"/>
    <property type="match status" value="1"/>
</dbReference>
<sequence length="143" mass="14808">VIGALESFAINAGAALAFSCDILIGGESAFLQIGEIQQGAGIPMNAAWLKIKTTEFNAARLALFGDRVEVPDLVGLGIANECVADNAVVSRCCEIAERIAGFPPGSARQIKQTLIRQRGIEDPEAFFSTGGGAALKTAAMVKG</sequence>
<protein>
    <recommendedName>
        <fullName evidence="3">Enoyl-CoA hydratase</fullName>
    </recommendedName>
</protein>
<dbReference type="InterPro" id="IPR029045">
    <property type="entry name" value="ClpP/crotonase-like_dom_sf"/>
</dbReference>
<reference evidence="2" key="1">
    <citation type="submission" date="2018-05" db="EMBL/GenBank/DDBJ databases">
        <authorList>
            <person name="Lanie J.A."/>
            <person name="Ng W.-L."/>
            <person name="Kazmierczak K.M."/>
            <person name="Andrzejewski T.M."/>
            <person name="Davidsen T.M."/>
            <person name="Wayne K.J."/>
            <person name="Tettelin H."/>
            <person name="Glass J.I."/>
            <person name="Rusch D."/>
            <person name="Podicherti R."/>
            <person name="Tsui H.-C.T."/>
            <person name="Winkler M.E."/>
        </authorList>
    </citation>
    <scope>NUCLEOTIDE SEQUENCE</scope>
</reference>
<proteinExistence type="inferred from homology"/>
<dbReference type="SUPFAM" id="SSF52096">
    <property type="entry name" value="ClpP/crotonase"/>
    <property type="match status" value="1"/>
</dbReference>
<feature type="non-terminal residue" evidence="2">
    <location>
        <position position="1"/>
    </location>
</feature>
<gene>
    <name evidence="2" type="ORF">METZ01_LOCUS361373</name>
</gene>
<dbReference type="InterPro" id="IPR001753">
    <property type="entry name" value="Enoyl-CoA_hydra/iso"/>
</dbReference>
<evidence type="ECO:0008006" key="3">
    <source>
        <dbReference type="Google" id="ProtNLM"/>
    </source>
</evidence>
<evidence type="ECO:0000313" key="2">
    <source>
        <dbReference type="EMBL" id="SVD08519.1"/>
    </source>
</evidence>
<evidence type="ECO:0000256" key="1">
    <source>
        <dbReference type="ARBA" id="ARBA00005254"/>
    </source>
</evidence>
<organism evidence="2">
    <name type="scientific">marine metagenome</name>
    <dbReference type="NCBI Taxonomy" id="408172"/>
    <lineage>
        <taxon>unclassified sequences</taxon>
        <taxon>metagenomes</taxon>
        <taxon>ecological metagenomes</taxon>
    </lineage>
</organism>
<dbReference type="AlphaFoldDB" id="A0A382SF77"/>
<comment type="similarity">
    <text evidence="1">Belongs to the enoyl-CoA hydratase/isomerase family.</text>
</comment>
<name>A0A382SF77_9ZZZZ</name>
<dbReference type="Gene3D" id="3.90.226.10">
    <property type="entry name" value="2-enoyl-CoA Hydratase, Chain A, domain 1"/>
    <property type="match status" value="1"/>
</dbReference>
<dbReference type="Pfam" id="PF00378">
    <property type="entry name" value="ECH_1"/>
    <property type="match status" value="1"/>
</dbReference>